<name>A0A7E4VBY1_PANRE</name>
<feature type="compositionally biased region" description="Low complexity" evidence="1">
    <location>
        <begin position="543"/>
        <end position="558"/>
    </location>
</feature>
<feature type="compositionally biased region" description="Polar residues" evidence="1">
    <location>
        <begin position="587"/>
        <end position="604"/>
    </location>
</feature>
<dbReference type="SUPFAM" id="SSF56574">
    <property type="entry name" value="Serpins"/>
    <property type="match status" value="1"/>
</dbReference>
<evidence type="ECO:0000313" key="3">
    <source>
        <dbReference type="WBParaSite" id="Pan_g19132.t1"/>
    </source>
</evidence>
<reference evidence="3" key="2">
    <citation type="submission" date="2020-10" db="UniProtKB">
        <authorList>
            <consortium name="WormBaseParasite"/>
        </authorList>
    </citation>
    <scope>IDENTIFICATION</scope>
</reference>
<dbReference type="Gene3D" id="3.30.497.10">
    <property type="entry name" value="Antithrombin, subunit I, domain 2"/>
    <property type="match status" value="1"/>
</dbReference>
<dbReference type="Gene3D" id="2.30.39.10">
    <property type="entry name" value="Alpha-1-antitrypsin, domain 1"/>
    <property type="match status" value="1"/>
</dbReference>
<sequence length="702" mass="76938">MAPNGNVSSTEPDYDPAAVENHNIPAPGELKCPALFDFGITVLNELPSKQLNTKVFDKSILRNYRITTEEANVSVNPLLIARLLLLLTHCADDDSKTEKEIMKVLKTVMGKPKNDTIGRCCEALENISNDFPDLITPHSAMRIFFEQRDTTPIREQFQAGIIALFRKQSHATDGNKFIREMNFAIDPTGEAICRRINNHMFEATKKTVKSVVRRDLAPDWRCRMMAAGATNDRFFIRSTSASIVDRYFYDSFERNNDTRTIAKTLVGTAPLRMKDDENYCIVEFVGKNNKHSLVIIMPKQKALSECFLKDFDANKFTTLYHGLHNASENTVERPFSIPTMNIVSPTSLRTIFHREKSWWPFSHDPLAMNRAFCPYKAEFAKIIGRKSDTPSRIFALHDIHVGCKFVVRLNKMEPVVTPCKQRHVVEPSKPIVIKNTSAKVVTIHQPDGDISNVIIDLNVRNILSKKDSAKEQPVAIAPLAPVAPIAPRLPSKEAAAGDAKGTLLAAPQTEVVAAAPSPVRVAAGTDNPTGSADGKSGDPVARPKVSASSDAPPAAVNAQTGTRSQDSGGHAAGPNPHNASGDAQAAVNPQNGTRSQEGLVNNAPNPLVGFHPQVPVNAMSHADTVDSDEEEAAGPSRHKFVLSDGFDQRLVPTGEGAIIDRPFFFVVLHRGETTLANFMPRAMGRFTNVEEVHKATDVPSDV</sequence>
<reference evidence="2" key="1">
    <citation type="journal article" date="2013" name="Genetics">
        <title>The draft genome and transcriptome of Panagrellus redivivus are shaped by the harsh demands of a free-living lifestyle.</title>
        <authorList>
            <person name="Srinivasan J."/>
            <person name="Dillman A.R."/>
            <person name="Macchietto M.G."/>
            <person name="Heikkinen L."/>
            <person name="Lakso M."/>
            <person name="Fracchia K.M."/>
            <person name="Antoshechkin I."/>
            <person name="Mortazavi A."/>
            <person name="Wong G."/>
            <person name="Sternberg P.W."/>
        </authorList>
    </citation>
    <scope>NUCLEOTIDE SEQUENCE [LARGE SCALE GENOMIC DNA]</scope>
    <source>
        <strain evidence="2">MT8872</strain>
    </source>
</reference>
<protein>
    <submittedName>
        <fullName evidence="3">SERPIN domain-containing protein</fullName>
    </submittedName>
</protein>
<evidence type="ECO:0000256" key="1">
    <source>
        <dbReference type="SAM" id="MobiDB-lite"/>
    </source>
</evidence>
<accession>A0A7E4VBY1</accession>
<feature type="region of interest" description="Disordered" evidence="1">
    <location>
        <begin position="516"/>
        <end position="613"/>
    </location>
</feature>
<dbReference type="Proteomes" id="UP000492821">
    <property type="component" value="Unassembled WGS sequence"/>
</dbReference>
<dbReference type="InterPro" id="IPR042185">
    <property type="entry name" value="Serpin_sf_2"/>
</dbReference>
<organism evidence="2 3">
    <name type="scientific">Panagrellus redivivus</name>
    <name type="common">Microworm</name>
    <dbReference type="NCBI Taxonomy" id="6233"/>
    <lineage>
        <taxon>Eukaryota</taxon>
        <taxon>Metazoa</taxon>
        <taxon>Ecdysozoa</taxon>
        <taxon>Nematoda</taxon>
        <taxon>Chromadorea</taxon>
        <taxon>Rhabditida</taxon>
        <taxon>Tylenchina</taxon>
        <taxon>Panagrolaimomorpha</taxon>
        <taxon>Panagrolaimoidea</taxon>
        <taxon>Panagrolaimidae</taxon>
        <taxon>Panagrellus</taxon>
    </lineage>
</organism>
<dbReference type="InterPro" id="IPR042178">
    <property type="entry name" value="Serpin_sf_1"/>
</dbReference>
<dbReference type="AlphaFoldDB" id="A0A7E4VBY1"/>
<proteinExistence type="predicted"/>
<dbReference type="WBParaSite" id="Pan_g19132.t1">
    <property type="protein sequence ID" value="Pan_g19132.t1"/>
    <property type="gene ID" value="Pan_g19132"/>
</dbReference>
<evidence type="ECO:0000313" key="2">
    <source>
        <dbReference type="Proteomes" id="UP000492821"/>
    </source>
</evidence>
<dbReference type="InterPro" id="IPR036186">
    <property type="entry name" value="Serpin_sf"/>
</dbReference>
<keyword evidence="2" id="KW-1185">Reference proteome</keyword>